<dbReference type="CDD" id="cd19411">
    <property type="entry name" value="MCP2201-like_sensor"/>
    <property type="match status" value="1"/>
</dbReference>
<comment type="caution">
    <text evidence="8">The sequence shown here is derived from an EMBL/GenBank/DDBJ whole genome shotgun (WGS) entry which is preliminary data.</text>
</comment>
<evidence type="ECO:0000313" key="8">
    <source>
        <dbReference type="EMBL" id="MBL4951976.1"/>
    </source>
</evidence>
<dbReference type="CDD" id="cd06225">
    <property type="entry name" value="HAMP"/>
    <property type="match status" value="1"/>
</dbReference>
<keyword evidence="6" id="KW-1133">Transmembrane helix</keyword>
<evidence type="ECO:0000256" key="5">
    <source>
        <dbReference type="ARBA" id="ARBA00029447"/>
    </source>
</evidence>
<dbReference type="EMBL" id="JAESWB010000124">
    <property type="protein sequence ID" value="MBL4951976.1"/>
    <property type="molecule type" value="Genomic_DNA"/>
</dbReference>
<evidence type="ECO:0000259" key="7">
    <source>
        <dbReference type="PROSITE" id="PS50885"/>
    </source>
</evidence>
<dbReference type="Proteomes" id="UP000623967">
    <property type="component" value="Unassembled WGS sequence"/>
</dbReference>
<evidence type="ECO:0000256" key="1">
    <source>
        <dbReference type="ARBA" id="ARBA00004236"/>
    </source>
</evidence>
<evidence type="ECO:0000256" key="4">
    <source>
        <dbReference type="ARBA" id="ARBA00023136"/>
    </source>
</evidence>
<gene>
    <name evidence="8" type="ORF">JK635_07100</name>
</gene>
<feature type="non-terminal residue" evidence="8">
    <location>
        <position position="213"/>
    </location>
</feature>
<dbReference type="InterPro" id="IPR024478">
    <property type="entry name" value="HlyB_4HB_MCP"/>
</dbReference>
<dbReference type="InterPro" id="IPR047347">
    <property type="entry name" value="YvaQ-like_sensor"/>
</dbReference>
<dbReference type="PANTHER" id="PTHR43531:SF11">
    <property type="entry name" value="METHYL-ACCEPTING CHEMOTAXIS PROTEIN 3"/>
    <property type="match status" value="1"/>
</dbReference>
<proteinExistence type="inferred from homology"/>
<protein>
    <submittedName>
        <fullName evidence="8">HAMP domain-containing protein</fullName>
    </submittedName>
</protein>
<keyword evidence="4 6" id="KW-0472">Membrane</keyword>
<dbReference type="PROSITE" id="PS50885">
    <property type="entry name" value="HAMP"/>
    <property type="match status" value="1"/>
</dbReference>
<dbReference type="Pfam" id="PF00672">
    <property type="entry name" value="HAMP"/>
    <property type="match status" value="1"/>
</dbReference>
<sequence>NLKDITDVNNVESKLALIMRATIYERAIAIRNVVLLTKDEEMRPEVERIAKEEQKFAEAYAKLDKMFTSLPETTEQEKSMLAKVHEIDRSLKPFITKVVDLGLANKNVEAAAALVTDVRPVQRKLLSQLAELIDFENKLNDEAAVEADRTYENARNLMIAISVVAIAVGALIAWLISRSITQPINEAVRVAKTVAAGDLTSRITVNTTDETGQ</sequence>
<reference evidence="8 9" key="1">
    <citation type="submission" date="2021-01" db="EMBL/GenBank/DDBJ databases">
        <title>Genome public.</title>
        <authorList>
            <person name="Liu C."/>
            <person name="Sun Q."/>
        </authorList>
    </citation>
    <scope>NUCLEOTIDE SEQUENCE [LARGE SCALE GENOMIC DNA]</scope>
    <source>
        <strain evidence="8 9">YIM B02564</strain>
    </source>
</reference>
<evidence type="ECO:0000256" key="2">
    <source>
        <dbReference type="ARBA" id="ARBA00022475"/>
    </source>
</evidence>
<dbReference type="PANTHER" id="PTHR43531">
    <property type="entry name" value="PROTEIN ICFG"/>
    <property type="match status" value="1"/>
</dbReference>
<comment type="subcellular location">
    <subcellularLocation>
        <location evidence="1">Cell membrane</location>
    </subcellularLocation>
</comment>
<evidence type="ECO:0000313" key="9">
    <source>
        <dbReference type="Proteomes" id="UP000623967"/>
    </source>
</evidence>
<organism evidence="8 9">
    <name type="scientific">Neobacillus paridis</name>
    <dbReference type="NCBI Taxonomy" id="2803862"/>
    <lineage>
        <taxon>Bacteria</taxon>
        <taxon>Bacillati</taxon>
        <taxon>Bacillota</taxon>
        <taxon>Bacilli</taxon>
        <taxon>Bacillales</taxon>
        <taxon>Bacillaceae</taxon>
        <taxon>Neobacillus</taxon>
    </lineage>
</organism>
<accession>A0ABS1TKZ4</accession>
<dbReference type="InterPro" id="IPR003660">
    <property type="entry name" value="HAMP_dom"/>
</dbReference>
<keyword evidence="3" id="KW-0145">Chemotaxis</keyword>
<feature type="non-terminal residue" evidence="8">
    <location>
        <position position="1"/>
    </location>
</feature>
<evidence type="ECO:0000256" key="6">
    <source>
        <dbReference type="SAM" id="Phobius"/>
    </source>
</evidence>
<feature type="domain" description="HAMP" evidence="7">
    <location>
        <begin position="178"/>
        <end position="213"/>
    </location>
</feature>
<keyword evidence="6" id="KW-0812">Transmembrane</keyword>
<keyword evidence="9" id="KW-1185">Reference proteome</keyword>
<dbReference type="Pfam" id="PF12729">
    <property type="entry name" value="4HB_MCP_1"/>
    <property type="match status" value="1"/>
</dbReference>
<dbReference type="InterPro" id="IPR051310">
    <property type="entry name" value="MCP_chemotaxis"/>
</dbReference>
<dbReference type="SUPFAM" id="SSF158472">
    <property type="entry name" value="HAMP domain-like"/>
    <property type="match status" value="1"/>
</dbReference>
<name>A0ABS1TKZ4_9BACI</name>
<dbReference type="Gene3D" id="6.10.340.10">
    <property type="match status" value="1"/>
</dbReference>
<keyword evidence="2" id="KW-1003">Cell membrane</keyword>
<comment type="similarity">
    <text evidence="5">Belongs to the methyl-accepting chemotaxis (MCP) protein family.</text>
</comment>
<evidence type="ECO:0000256" key="3">
    <source>
        <dbReference type="ARBA" id="ARBA00022500"/>
    </source>
</evidence>
<feature type="transmembrane region" description="Helical" evidence="6">
    <location>
        <begin position="157"/>
        <end position="176"/>
    </location>
</feature>